<accession>A0ACB9AM55</accession>
<protein>
    <submittedName>
        <fullName evidence="1">Uncharacterized protein</fullName>
    </submittedName>
</protein>
<keyword evidence="2" id="KW-1185">Reference proteome</keyword>
<reference evidence="1 2" key="2">
    <citation type="journal article" date="2022" name="Mol. Ecol. Resour.">
        <title>The genomes of chicory, endive, great burdock and yacon provide insights into Asteraceae paleo-polyploidization history and plant inulin production.</title>
        <authorList>
            <person name="Fan W."/>
            <person name="Wang S."/>
            <person name="Wang H."/>
            <person name="Wang A."/>
            <person name="Jiang F."/>
            <person name="Liu H."/>
            <person name="Zhao H."/>
            <person name="Xu D."/>
            <person name="Zhang Y."/>
        </authorList>
    </citation>
    <scope>NUCLEOTIDE SEQUENCE [LARGE SCALE GENOMIC DNA]</scope>
    <source>
        <strain evidence="2">cv. Punajuju</strain>
        <tissue evidence="1">Leaves</tissue>
    </source>
</reference>
<reference evidence="2" key="1">
    <citation type="journal article" date="2022" name="Mol. Ecol. Resour.">
        <title>The genomes of chicory, endive, great burdock and yacon provide insights into Asteraceae palaeo-polyploidization history and plant inulin production.</title>
        <authorList>
            <person name="Fan W."/>
            <person name="Wang S."/>
            <person name="Wang H."/>
            <person name="Wang A."/>
            <person name="Jiang F."/>
            <person name="Liu H."/>
            <person name="Zhao H."/>
            <person name="Xu D."/>
            <person name="Zhang Y."/>
        </authorList>
    </citation>
    <scope>NUCLEOTIDE SEQUENCE [LARGE SCALE GENOMIC DNA]</scope>
    <source>
        <strain evidence="2">cv. Punajuju</strain>
    </source>
</reference>
<evidence type="ECO:0000313" key="2">
    <source>
        <dbReference type="Proteomes" id="UP001055811"/>
    </source>
</evidence>
<name>A0ACB9AM55_CICIN</name>
<dbReference type="Proteomes" id="UP001055811">
    <property type="component" value="Linkage Group LG07"/>
</dbReference>
<comment type="caution">
    <text evidence="1">The sequence shown here is derived from an EMBL/GenBank/DDBJ whole genome shotgun (WGS) entry which is preliminary data.</text>
</comment>
<organism evidence="1 2">
    <name type="scientific">Cichorium intybus</name>
    <name type="common">Chicory</name>
    <dbReference type="NCBI Taxonomy" id="13427"/>
    <lineage>
        <taxon>Eukaryota</taxon>
        <taxon>Viridiplantae</taxon>
        <taxon>Streptophyta</taxon>
        <taxon>Embryophyta</taxon>
        <taxon>Tracheophyta</taxon>
        <taxon>Spermatophyta</taxon>
        <taxon>Magnoliopsida</taxon>
        <taxon>eudicotyledons</taxon>
        <taxon>Gunneridae</taxon>
        <taxon>Pentapetalae</taxon>
        <taxon>asterids</taxon>
        <taxon>campanulids</taxon>
        <taxon>Asterales</taxon>
        <taxon>Asteraceae</taxon>
        <taxon>Cichorioideae</taxon>
        <taxon>Cichorieae</taxon>
        <taxon>Cichoriinae</taxon>
        <taxon>Cichorium</taxon>
    </lineage>
</organism>
<gene>
    <name evidence="1" type="ORF">L2E82_40504</name>
</gene>
<proteinExistence type="predicted"/>
<sequence>MSLASPKLNKALHELAMSTLYKIIIFYSLNINKKNVQTNYRSPKRLPFSSRTHITDDTRSFSIVLLRRRFFTVRVYLSFRELIPKLASPKLASKAFDAPDRICCLITSLKVDLRRISFPQGRGIGYLGSLGTTTVTTSGVDSILKTWGKVGGQELESETASSTKITFFLSKSRESAYKSLNLKNILTEYQTTLHGPC</sequence>
<evidence type="ECO:0000313" key="1">
    <source>
        <dbReference type="EMBL" id="KAI3710715.1"/>
    </source>
</evidence>
<dbReference type="EMBL" id="CM042015">
    <property type="protein sequence ID" value="KAI3710715.1"/>
    <property type="molecule type" value="Genomic_DNA"/>
</dbReference>